<accession>A0ABS0ZAZ8</accession>
<protein>
    <recommendedName>
        <fullName evidence="9">Type II secretion system protein GspC N-terminal domain-containing protein</fullName>
    </recommendedName>
</protein>
<dbReference type="InterPro" id="IPR036034">
    <property type="entry name" value="PDZ_sf"/>
</dbReference>
<dbReference type="Pfam" id="PF11356">
    <property type="entry name" value="T2SSC"/>
    <property type="match status" value="1"/>
</dbReference>
<reference evidence="10 11" key="1">
    <citation type="submission" date="2020-12" db="EMBL/GenBank/DDBJ databases">
        <title>Comparative genome analysis of fungal antagonists Marinomonas ostreistagni 398 and M. spartinae 468.</title>
        <authorList>
            <person name="Fields J.L."/>
            <person name="Mavrodi O.V."/>
            <person name="Biber P.D."/>
            <person name="Indest K.J."/>
            <person name="Mavrodi D.V."/>
        </authorList>
    </citation>
    <scope>NUCLEOTIDE SEQUENCE [LARGE SCALE GENOMIC DNA]</scope>
    <source>
        <strain evidence="10 11">USM7</strain>
    </source>
</reference>
<sequence>MNWKTLDNIALVVISFVAITWLAMASSSVVSKLWNRSGPASDAFVYPISSHGSISSYAISADLFGNQIVSAKPLQETSLKLLLLGVMPSEEKGQGLAILHTPSNQEGAYHIGESPMEGVTLQAVFDDHVILERAGASESLHFSQSNETTVSNMFIAASQFDSNLEAEVLPQNNRTDESVMFKTVNRDSLGNRQDMLALDSDQVLEQMGISKKGNTFQLGAHSPLSQFGLQEGDQVISVNGFDVETLRSDTALQAELRGSPSIQAIIVRGGKRLQINFSLK</sequence>
<name>A0ABS0ZAZ8_9GAMM</name>
<evidence type="ECO:0000256" key="5">
    <source>
        <dbReference type="ARBA" id="ARBA00022692"/>
    </source>
</evidence>
<dbReference type="Gene3D" id="2.30.30.830">
    <property type="match status" value="1"/>
</dbReference>
<keyword evidence="4" id="KW-0997">Cell inner membrane</keyword>
<comment type="subcellular location">
    <subcellularLocation>
        <location evidence="1">Cell inner membrane</location>
    </subcellularLocation>
</comment>
<organism evidence="10 11">
    <name type="scientific">Marinomonas ostreistagni</name>
    <dbReference type="NCBI Taxonomy" id="359209"/>
    <lineage>
        <taxon>Bacteria</taxon>
        <taxon>Pseudomonadati</taxon>
        <taxon>Pseudomonadota</taxon>
        <taxon>Gammaproteobacteria</taxon>
        <taxon>Oceanospirillales</taxon>
        <taxon>Oceanospirillaceae</taxon>
        <taxon>Marinomonas</taxon>
    </lineage>
</organism>
<keyword evidence="3" id="KW-1003">Cell membrane</keyword>
<feature type="domain" description="Type II secretion system protein GspC N-terminal" evidence="9">
    <location>
        <begin position="20"/>
        <end position="141"/>
    </location>
</feature>
<keyword evidence="2" id="KW-0813">Transport</keyword>
<dbReference type="Gene3D" id="2.30.42.10">
    <property type="match status" value="1"/>
</dbReference>
<evidence type="ECO:0000256" key="8">
    <source>
        <dbReference type="ARBA" id="ARBA00023136"/>
    </source>
</evidence>
<evidence type="ECO:0000256" key="7">
    <source>
        <dbReference type="ARBA" id="ARBA00022989"/>
    </source>
</evidence>
<keyword evidence="6" id="KW-0653">Protein transport</keyword>
<evidence type="ECO:0000313" key="10">
    <source>
        <dbReference type="EMBL" id="MBJ7550839.1"/>
    </source>
</evidence>
<keyword evidence="7" id="KW-1133">Transmembrane helix</keyword>
<evidence type="ECO:0000313" key="11">
    <source>
        <dbReference type="Proteomes" id="UP000598488"/>
    </source>
</evidence>
<dbReference type="Proteomes" id="UP000598488">
    <property type="component" value="Unassembled WGS sequence"/>
</dbReference>
<proteinExistence type="predicted"/>
<gene>
    <name evidence="10" type="ORF">JHD44_09115</name>
</gene>
<keyword evidence="11" id="KW-1185">Reference proteome</keyword>
<evidence type="ECO:0000256" key="1">
    <source>
        <dbReference type="ARBA" id="ARBA00004533"/>
    </source>
</evidence>
<keyword evidence="5" id="KW-0812">Transmembrane</keyword>
<evidence type="ECO:0000256" key="2">
    <source>
        <dbReference type="ARBA" id="ARBA00022448"/>
    </source>
</evidence>
<evidence type="ECO:0000256" key="3">
    <source>
        <dbReference type="ARBA" id="ARBA00022475"/>
    </source>
</evidence>
<comment type="caution">
    <text evidence="10">The sequence shown here is derived from an EMBL/GenBank/DDBJ whole genome shotgun (WGS) entry which is preliminary data.</text>
</comment>
<evidence type="ECO:0000256" key="6">
    <source>
        <dbReference type="ARBA" id="ARBA00022927"/>
    </source>
</evidence>
<evidence type="ECO:0000259" key="9">
    <source>
        <dbReference type="Pfam" id="PF11356"/>
    </source>
</evidence>
<dbReference type="EMBL" id="JAEMUH010000007">
    <property type="protein sequence ID" value="MBJ7550839.1"/>
    <property type="molecule type" value="Genomic_DNA"/>
</dbReference>
<dbReference type="InterPro" id="IPR024961">
    <property type="entry name" value="T2SS_GspC_N"/>
</dbReference>
<dbReference type="RefSeq" id="WP_199462446.1">
    <property type="nucleotide sequence ID" value="NZ_JAEMUH010000007.1"/>
</dbReference>
<keyword evidence="8" id="KW-0472">Membrane</keyword>
<evidence type="ECO:0000256" key="4">
    <source>
        <dbReference type="ARBA" id="ARBA00022519"/>
    </source>
</evidence>
<dbReference type="SUPFAM" id="SSF50156">
    <property type="entry name" value="PDZ domain-like"/>
    <property type="match status" value="1"/>
</dbReference>